<keyword evidence="2 3" id="KW-0456">Lyase</keyword>
<comment type="pathway">
    <text evidence="3">Amino-acid biosynthesis; L-leucine biosynthesis; L-leucine from 3-methyl-2-oxobutanoate: step 2/4.</text>
</comment>
<comment type="subunit">
    <text evidence="3">Heterodimer of LeuC and LeuD.</text>
</comment>
<name>A0A7G6E2E9_THEFR</name>
<dbReference type="InterPro" id="IPR050075">
    <property type="entry name" value="LeuD"/>
</dbReference>
<dbReference type="EC" id="4.2.1.33" evidence="3"/>
<dbReference type="SUPFAM" id="SSF52016">
    <property type="entry name" value="LeuD/IlvD-like"/>
    <property type="match status" value="1"/>
</dbReference>
<dbReference type="GO" id="GO:0009098">
    <property type="term" value="P:L-leucine biosynthetic process"/>
    <property type="evidence" value="ECO:0007669"/>
    <property type="project" value="UniProtKB-UniRule"/>
</dbReference>
<dbReference type="KEGG" id="tfr:BR63_07965"/>
<dbReference type="PANTHER" id="PTHR43345">
    <property type="entry name" value="3-ISOPROPYLMALATE DEHYDRATASE SMALL SUBUNIT 2-RELATED-RELATED"/>
    <property type="match status" value="1"/>
</dbReference>
<evidence type="ECO:0000313" key="6">
    <source>
        <dbReference type="Proteomes" id="UP000515847"/>
    </source>
</evidence>
<evidence type="ECO:0000313" key="5">
    <source>
        <dbReference type="EMBL" id="QNB46253.1"/>
    </source>
</evidence>
<dbReference type="InterPro" id="IPR011827">
    <property type="entry name" value="LeuD_type2/HacB/DmdB"/>
</dbReference>
<proteinExistence type="inferred from homology"/>
<dbReference type="AlphaFoldDB" id="A0A7G6E2E9"/>
<dbReference type="EMBL" id="CP045798">
    <property type="protein sequence ID" value="QNB46253.1"/>
    <property type="molecule type" value="Genomic_DNA"/>
</dbReference>
<keyword evidence="3" id="KW-0100">Branched-chain amino acid biosynthesis</keyword>
<evidence type="ECO:0000256" key="2">
    <source>
        <dbReference type="ARBA" id="ARBA00023239"/>
    </source>
</evidence>
<reference evidence="5 6" key="1">
    <citation type="journal article" date="2019" name="Front. Microbiol.">
        <title>Thermoanaerosceptrum fracticalcis gen. nov. sp. nov., a Novel Fumarate-Fermenting Microorganism From a Deep Fractured Carbonate Aquifer of the US Great Basin.</title>
        <authorList>
            <person name="Hamilton-Brehm S.D."/>
            <person name="Stewart L.E."/>
            <person name="Zavarin M."/>
            <person name="Caldwell M."/>
            <person name="Lawson P.A."/>
            <person name="Onstott T.C."/>
            <person name="Grzymski J."/>
            <person name="Neveux I."/>
            <person name="Lollar B.S."/>
            <person name="Russell C.E."/>
            <person name="Moser D.P."/>
        </authorList>
    </citation>
    <scope>NUCLEOTIDE SEQUENCE [LARGE SCALE GENOMIC DNA]</scope>
    <source>
        <strain evidence="5 6">DRI-13</strain>
    </source>
</reference>
<accession>A0A7G6E2E9</accession>
<sequence length="167" mass="18012">MHNVTGKAFVFGHNIDTDQIYPGRYLELVDPQEIASHCMEGADPTFVQRFSPGDIIVAGRNFGCGSSREHAAITLLHAGVGAVVAESFARIFYRNAINLGITVLVCPGITKEVNEGDILEVNLGEGLVINKTTGKTITGEKLSDYALEILAHGGIKPLFRKITAQME</sequence>
<dbReference type="OrthoDB" id="9777465at2"/>
<organism evidence="5 6">
    <name type="scientific">Thermanaerosceptrum fracticalcis</name>
    <dbReference type="NCBI Taxonomy" id="1712410"/>
    <lineage>
        <taxon>Bacteria</taxon>
        <taxon>Bacillati</taxon>
        <taxon>Bacillota</taxon>
        <taxon>Clostridia</taxon>
        <taxon>Eubacteriales</taxon>
        <taxon>Peptococcaceae</taxon>
        <taxon>Thermanaerosceptrum</taxon>
    </lineage>
</organism>
<dbReference type="Pfam" id="PF00694">
    <property type="entry name" value="Aconitase_C"/>
    <property type="match status" value="1"/>
</dbReference>
<comment type="similarity">
    <text evidence="1 3">Belongs to the LeuD family. LeuD type 2 subfamily.</text>
</comment>
<keyword evidence="3" id="KW-0432">Leucine biosynthesis</keyword>
<protein>
    <recommendedName>
        <fullName evidence="3">3-isopropylmalate dehydratase small subunit</fullName>
        <ecNumber evidence="3">4.2.1.33</ecNumber>
    </recommendedName>
    <alternativeName>
        <fullName evidence="3">Alpha-IPM isomerase</fullName>
        <shortName evidence="3">IPMI</shortName>
    </alternativeName>
    <alternativeName>
        <fullName evidence="3">Isopropylmalate isomerase</fullName>
    </alternativeName>
</protein>
<dbReference type="RefSeq" id="WP_034424831.1">
    <property type="nucleotide sequence ID" value="NZ_CP045798.1"/>
</dbReference>
<dbReference type="HAMAP" id="MF_01032">
    <property type="entry name" value="LeuD_type2"/>
    <property type="match status" value="1"/>
</dbReference>
<dbReference type="InterPro" id="IPR033940">
    <property type="entry name" value="IPMI_Swivel"/>
</dbReference>
<evidence type="ECO:0000256" key="1">
    <source>
        <dbReference type="ARBA" id="ARBA00009869"/>
    </source>
</evidence>
<dbReference type="GO" id="GO:0003861">
    <property type="term" value="F:3-isopropylmalate dehydratase activity"/>
    <property type="evidence" value="ECO:0007669"/>
    <property type="project" value="UniProtKB-UniRule"/>
</dbReference>
<gene>
    <name evidence="3" type="primary">leuD</name>
    <name evidence="5" type="ORF">BR63_07965</name>
</gene>
<dbReference type="InterPro" id="IPR000573">
    <property type="entry name" value="AconitaseA/IPMdHydase_ssu_swvl"/>
</dbReference>
<dbReference type="InterPro" id="IPR015928">
    <property type="entry name" value="Aconitase/3IPM_dehydase_swvl"/>
</dbReference>
<comment type="function">
    <text evidence="3">Catalyzes the isomerization between 2-isopropylmalate and 3-isopropylmalate, via the formation of 2-isopropylmaleate.</text>
</comment>
<keyword evidence="6" id="KW-1185">Reference proteome</keyword>
<comment type="catalytic activity">
    <reaction evidence="3">
        <text>(2R,3S)-3-isopropylmalate = (2S)-2-isopropylmalate</text>
        <dbReference type="Rhea" id="RHEA:32287"/>
        <dbReference type="ChEBI" id="CHEBI:1178"/>
        <dbReference type="ChEBI" id="CHEBI:35121"/>
        <dbReference type="EC" id="4.2.1.33"/>
    </reaction>
</comment>
<feature type="domain" description="Aconitase A/isopropylmalate dehydratase small subunit swivel" evidence="4">
    <location>
        <begin position="53"/>
        <end position="102"/>
    </location>
</feature>
<keyword evidence="3" id="KW-0028">Amino-acid biosynthesis</keyword>
<dbReference type="UniPathway" id="UPA00048">
    <property type="reaction ID" value="UER00071"/>
</dbReference>
<evidence type="ECO:0000256" key="3">
    <source>
        <dbReference type="HAMAP-Rule" id="MF_01032"/>
    </source>
</evidence>
<dbReference type="NCBIfam" id="TIGR02087">
    <property type="entry name" value="LEUD_arch"/>
    <property type="match status" value="1"/>
</dbReference>
<dbReference type="Gene3D" id="3.20.19.10">
    <property type="entry name" value="Aconitase, domain 4"/>
    <property type="match status" value="1"/>
</dbReference>
<dbReference type="CDD" id="cd01577">
    <property type="entry name" value="IPMI_Swivel"/>
    <property type="match status" value="1"/>
</dbReference>
<dbReference type="PANTHER" id="PTHR43345:SF2">
    <property type="entry name" value="3-ISOPROPYLMALATE DEHYDRATASE SMALL SUBUNIT 1"/>
    <property type="match status" value="1"/>
</dbReference>
<evidence type="ECO:0000259" key="4">
    <source>
        <dbReference type="Pfam" id="PF00694"/>
    </source>
</evidence>
<dbReference type="Proteomes" id="UP000515847">
    <property type="component" value="Chromosome"/>
</dbReference>